<dbReference type="EMBL" id="FOEC01000002">
    <property type="protein sequence ID" value="SEO54774.1"/>
    <property type="molecule type" value="Genomic_DNA"/>
</dbReference>
<dbReference type="RefSeq" id="WP_066663959.1">
    <property type="nucleotide sequence ID" value="NZ_CP011402.1"/>
</dbReference>
<dbReference type="InterPro" id="IPR006311">
    <property type="entry name" value="TAT_signal"/>
</dbReference>
<gene>
    <name evidence="6" type="ORF">SAMN02910314_00524</name>
</gene>
<dbReference type="PANTHER" id="PTHR43400">
    <property type="entry name" value="FUMARATE REDUCTASE"/>
    <property type="match status" value="1"/>
</dbReference>
<reference evidence="7" key="1">
    <citation type="submission" date="2016-10" db="EMBL/GenBank/DDBJ databases">
        <authorList>
            <person name="Varghese N."/>
        </authorList>
    </citation>
    <scope>NUCLEOTIDE SEQUENCE [LARGE SCALE GENOMIC DNA]</scope>
    <source>
        <strain evidence="7">DSM 21843</strain>
    </source>
</reference>
<keyword evidence="4" id="KW-0560">Oxidoreductase</keyword>
<dbReference type="SUPFAM" id="SSF56425">
    <property type="entry name" value="Succinate dehydrogenase/fumarate reductase flavoprotein, catalytic domain"/>
    <property type="match status" value="1"/>
</dbReference>
<dbReference type="Gene3D" id="3.50.50.60">
    <property type="entry name" value="FAD/NAD(P)-binding domain"/>
    <property type="match status" value="2"/>
</dbReference>
<sequence length="573" mass="62671">MTREAHLSRRSFLTGLTTVGAAAVLGASTGCAPKSYGSKPQEAEAAQTATDTADWLGEAPAITDADCAQTLDYEVVVVGAGTSGYFAAASAAESGAKTLLIEKGGSGNSVRSSSLGAVDTTAQREQGISIDVQEIVNDMSGYAQGRADTRLIKMWAEKSGEAIDWYTNLLRAHDMEVQLEWNMPDGTRYKEWPVGHGTNGEYPSRESDVAAIMNEYIESFEGCATMFNTAMQCLITDGENKVVGLYAKSNKGYIRINASKAVIVGTGGYAYNKDMYKALHTEEYQSHGTFDAFPNCTGDGIKALLWLGCRMDSVPSGVVFNRCLLTADQHEGDPYNVHSDSYGYFFFSSQPFLRVDSAGHRFHNESEPYEYVMKTSANRPVGDRYWHQVWDGNWKDDVYRFHTVGCSTICYREGADHDAYPTMMDDWIEPEMESFVDAGYIVKAETLEELADKLQVSDKDAFLATCARQNENYDNQHDPDFGKEAFRLSELRTPPFYATVKSCGFSLCTTDGIKVNTNLQPYGKNGQPIEGVYVVGNDQGGFYGGVYPNLAVGINAGRSATFGRYAGKMAAAL</sequence>
<keyword evidence="7" id="KW-1185">Reference proteome</keyword>
<comment type="cofactor">
    <cofactor evidence="1">
        <name>FAD</name>
        <dbReference type="ChEBI" id="CHEBI:57692"/>
    </cofactor>
</comment>
<dbReference type="PROSITE" id="PS51318">
    <property type="entry name" value="TAT"/>
    <property type="match status" value="1"/>
</dbReference>
<evidence type="ECO:0000256" key="2">
    <source>
        <dbReference type="ARBA" id="ARBA00022630"/>
    </source>
</evidence>
<dbReference type="InterPro" id="IPR019546">
    <property type="entry name" value="TAT_signal_bac_arc"/>
</dbReference>
<dbReference type="InterPro" id="IPR050315">
    <property type="entry name" value="FAD-oxidoreductase_2"/>
</dbReference>
<dbReference type="GO" id="GO:0008202">
    <property type="term" value="P:steroid metabolic process"/>
    <property type="evidence" value="ECO:0007669"/>
    <property type="project" value="UniProtKB-ARBA"/>
</dbReference>
<dbReference type="Pfam" id="PF00890">
    <property type="entry name" value="FAD_binding_2"/>
    <property type="match status" value="1"/>
</dbReference>
<dbReference type="STRING" id="79604.AAY81_08535"/>
<dbReference type="Gene3D" id="3.90.700.10">
    <property type="entry name" value="Succinate dehydrogenase/fumarate reductase flavoprotein, catalytic domain"/>
    <property type="match status" value="1"/>
</dbReference>
<dbReference type="Proteomes" id="UP000182975">
    <property type="component" value="Unassembled WGS sequence"/>
</dbReference>
<feature type="domain" description="FAD-dependent oxidoreductase 2 FAD-binding" evidence="5">
    <location>
        <begin position="75"/>
        <end position="549"/>
    </location>
</feature>
<keyword evidence="2" id="KW-0285">Flavoprotein</keyword>
<dbReference type="PANTHER" id="PTHR43400:SF10">
    <property type="entry name" value="3-OXOSTEROID 1-DEHYDROGENASE"/>
    <property type="match status" value="1"/>
</dbReference>
<dbReference type="AlphaFoldDB" id="A0A172RZK8"/>
<evidence type="ECO:0000256" key="4">
    <source>
        <dbReference type="ARBA" id="ARBA00023002"/>
    </source>
</evidence>
<organism evidence="6 7">
    <name type="scientific">Denitrobacterium detoxificans</name>
    <dbReference type="NCBI Taxonomy" id="79604"/>
    <lineage>
        <taxon>Bacteria</taxon>
        <taxon>Bacillati</taxon>
        <taxon>Actinomycetota</taxon>
        <taxon>Coriobacteriia</taxon>
        <taxon>Eggerthellales</taxon>
        <taxon>Eggerthellaceae</taxon>
        <taxon>Denitrobacterium</taxon>
    </lineage>
</organism>
<dbReference type="PRINTS" id="PR00411">
    <property type="entry name" value="PNDRDTASEI"/>
</dbReference>
<proteinExistence type="predicted"/>
<evidence type="ECO:0000256" key="1">
    <source>
        <dbReference type="ARBA" id="ARBA00001974"/>
    </source>
</evidence>
<dbReference type="NCBIfam" id="TIGR01409">
    <property type="entry name" value="TAT_signal_seq"/>
    <property type="match status" value="1"/>
</dbReference>
<dbReference type="SUPFAM" id="SSF51905">
    <property type="entry name" value="FAD/NAD(P)-binding domain"/>
    <property type="match status" value="1"/>
</dbReference>
<dbReference type="InterPro" id="IPR027477">
    <property type="entry name" value="Succ_DH/fumarate_Rdtase_cat_sf"/>
</dbReference>
<evidence type="ECO:0000313" key="7">
    <source>
        <dbReference type="Proteomes" id="UP000182975"/>
    </source>
</evidence>
<dbReference type="InterPro" id="IPR003953">
    <property type="entry name" value="FAD-dep_OxRdtase_2_FAD-bd"/>
</dbReference>
<name>A0A172RZK8_9ACTN</name>
<dbReference type="InterPro" id="IPR036188">
    <property type="entry name" value="FAD/NAD-bd_sf"/>
</dbReference>
<dbReference type="GO" id="GO:0033765">
    <property type="term" value="F:steroid dehydrogenase activity, acting on the CH-CH group of donors"/>
    <property type="evidence" value="ECO:0007669"/>
    <property type="project" value="UniProtKB-ARBA"/>
</dbReference>
<dbReference type="PROSITE" id="PS51257">
    <property type="entry name" value="PROKAR_LIPOPROTEIN"/>
    <property type="match status" value="1"/>
</dbReference>
<keyword evidence="3" id="KW-0274">FAD</keyword>
<dbReference type="PATRIC" id="fig|79604.3.peg.1711"/>
<protein>
    <submittedName>
        <fullName evidence="6">Tat (Twin-arginine translocation) pathway signal sequence</fullName>
    </submittedName>
</protein>
<accession>A0A172RZK8</accession>
<evidence type="ECO:0000259" key="5">
    <source>
        <dbReference type="Pfam" id="PF00890"/>
    </source>
</evidence>
<evidence type="ECO:0000256" key="3">
    <source>
        <dbReference type="ARBA" id="ARBA00022827"/>
    </source>
</evidence>
<dbReference type="KEGG" id="ddt:AAY81_08535"/>
<evidence type="ECO:0000313" key="6">
    <source>
        <dbReference type="EMBL" id="SEO54774.1"/>
    </source>
</evidence>
<dbReference type="OrthoDB" id="9813348at2"/>